<dbReference type="EMBL" id="JAUKWQ010000002">
    <property type="protein sequence ID" value="MDO1582432.1"/>
    <property type="molecule type" value="Genomic_DNA"/>
</dbReference>
<comment type="caution">
    <text evidence="1">The sequence shown here is derived from an EMBL/GenBank/DDBJ whole genome shotgun (WGS) entry which is preliminary data.</text>
</comment>
<reference evidence="1" key="2">
    <citation type="submission" date="2023-07" db="EMBL/GenBank/DDBJ databases">
        <authorList>
            <person name="Sun H."/>
        </authorList>
    </citation>
    <scope>NUCLEOTIDE SEQUENCE</scope>
    <source>
        <strain evidence="1">05753</strain>
    </source>
</reference>
<reference evidence="1" key="1">
    <citation type="journal article" date="2015" name="Int. J. Syst. Evol. Microbiol.">
        <title>Rhizobium oryzicola sp. nov., potential plant-growth-promoting endophytic bacteria isolated from rice roots.</title>
        <authorList>
            <person name="Zhang X.X."/>
            <person name="Gao J.S."/>
            <person name="Cao Y.H."/>
            <person name="Sheirdil R.A."/>
            <person name="Wang X.C."/>
            <person name="Zhang L."/>
        </authorList>
    </citation>
    <scope>NUCLEOTIDE SEQUENCE</scope>
    <source>
        <strain evidence="1">05753</strain>
    </source>
</reference>
<organism evidence="1 2">
    <name type="scientific">Rhizobium oryzicola</name>
    <dbReference type="NCBI Taxonomy" id="1232668"/>
    <lineage>
        <taxon>Bacteria</taxon>
        <taxon>Pseudomonadati</taxon>
        <taxon>Pseudomonadota</taxon>
        <taxon>Alphaproteobacteria</taxon>
        <taxon>Hyphomicrobiales</taxon>
        <taxon>Rhizobiaceae</taxon>
        <taxon>Rhizobium/Agrobacterium group</taxon>
        <taxon>Rhizobium</taxon>
    </lineage>
</organism>
<protein>
    <recommendedName>
        <fullName evidence="3">Tail assembly chaperone</fullName>
    </recommendedName>
</protein>
<keyword evidence="2" id="KW-1185">Reference proteome</keyword>
<sequence>MPEEAEPQIWDRFIWRAWDVLKFDRTYPGMGGEMPIPYRAYTQYAADHDIRGEDFAFFLKMMTAIDDEYLSWRAEQAERQAQERKARG</sequence>
<proteinExistence type="predicted"/>
<dbReference type="RefSeq" id="WP_302076570.1">
    <property type="nucleotide sequence ID" value="NZ_JAUKWQ010000002.1"/>
</dbReference>
<gene>
    <name evidence="1" type="ORF">Q2T52_10000</name>
</gene>
<dbReference type="Proteomes" id="UP001169006">
    <property type="component" value="Unassembled WGS sequence"/>
</dbReference>
<evidence type="ECO:0000313" key="1">
    <source>
        <dbReference type="EMBL" id="MDO1582432.1"/>
    </source>
</evidence>
<evidence type="ECO:0000313" key="2">
    <source>
        <dbReference type="Proteomes" id="UP001169006"/>
    </source>
</evidence>
<evidence type="ECO:0008006" key="3">
    <source>
        <dbReference type="Google" id="ProtNLM"/>
    </source>
</evidence>
<accession>A0ABT8SVJ3</accession>
<name>A0ABT8SVJ3_9HYPH</name>